<reference evidence="1 2" key="1">
    <citation type="journal article" date="2020" name="IScience">
        <title>Genome Sequencing of the Endangered Kingdonia uniflora (Circaeasteraceae, Ranunculales) Reveals Potential Mechanisms of Evolutionary Specialization.</title>
        <authorList>
            <person name="Sun Y."/>
            <person name="Deng T."/>
            <person name="Zhang A."/>
            <person name="Moore M.J."/>
            <person name="Landis J.B."/>
            <person name="Lin N."/>
            <person name="Zhang H."/>
            <person name="Zhang X."/>
            <person name="Huang J."/>
            <person name="Zhang X."/>
            <person name="Sun H."/>
            <person name="Wang H."/>
        </authorList>
    </citation>
    <scope>NUCLEOTIDE SEQUENCE [LARGE SCALE GENOMIC DNA]</scope>
    <source>
        <strain evidence="1">TB1705</strain>
        <tissue evidence="1">Leaf</tissue>
    </source>
</reference>
<sequence length="65" mass="7856">MQPFRFMFHYKCCRSLRNSGFTCWSRQGSFHLNEITHEAKRFGSHSTEVGHQIWIFKKYIFLALI</sequence>
<comment type="caution">
    <text evidence="1">The sequence shown here is derived from an EMBL/GenBank/DDBJ whole genome shotgun (WGS) entry which is preliminary data.</text>
</comment>
<accession>A0A7J7L4R2</accession>
<dbReference type="AlphaFoldDB" id="A0A7J7L4R2"/>
<protein>
    <submittedName>
        <fullName evidence="1">Uncharacterized protein</fullName>
    </submittedName>
</protein>
<evidence type="ECO:0000313" key="2">
    <source>
        <dbReference type="Proteomes" id="UP000541444"/>
    </source>
</evidence>
<dbReference type="EMBL" id="JACGCM010002641">
    <property type="protein sequence ID" value="KAF6137621.1"/>
    <property type="molecule type" value="Genomic_DNA"/>
</dbReference>
<gene>
    <name evidence="1" type="ORF">GIB67_036204</name>
</gene>
<proteinExistence type="predicted"/>
<organism evidence="1 2">
    <name type="scientific">Kingdonia uniflora</name>
    <dbReference type="NCBI Taxonomy" id="39325"/>
    <lineage>
        <taxon>Eukaryota</taxon>
        <taxon>Viridiplantae</taxon>
        <taxon>Streptophyta</taxon>
        <taxon>Embryophyta</taxon>
        <taxon>Tracheophyta</taxon>
        <taxon>Spermatophyta</taxon>
        <taxon>Magnoliopsida</taxon>
        <taxon>Ranunculales</taxon>
        <taxon>Circaeasteraceae</taxon>
        <taxon>Kingdonia</taxon>
    </lineage>
</organism>
<name>A0A7J7L4R2_9MAGN</name>
<evidence type="ECO:0000313" key="1">
    <source>
        <dbReference type="EMBL" id="KAF6137621.1"/>
    </source>
</evidence>
<keyword evidence="2" id="KW-1185">Reference proteome</keyword>
<dbReference type="Proteomes" id="UP000541444">
    <property type="component" value="Unassembled WGS sequence"/>
</dbReference>